<dbReference type="Proteomes" id="UP000742098">
    <property type="component" value="Unassembled WGS sequence"/>
</dbReference>
<protein>
    <submittedName>
        <fullName evidence="1">Uncharacterized protein</fullName>
    </submittedName>
</protein>
<organism evidence="1 2">
    <name type="scientific">Butyricimonas virosa</name>
    <dbReference type="NCBI Taxonomy" id="544645"/>
    <lineage>
        <taxon>Bacteria</taxon>
        <taxon>Pseudomonadati</taxon>
        <taxon>Bacteroidota</taxon>
        <taxon>Bacteroidia</taxon>
        <taxon>Bacteroidales</taxon>
        <taxon>Odoribacteraceae</taxon>
        <taxon>Butyricimonas</taxon>
    </lineage>
</organism>
<accession>A0A921H3C0</accession>
<gene>
    <name evidence="1" type="ORF">K8V05_03590</name>
</gene>
<evidence type="ECO:0000313" key="1">
    <source>
        <dbReference type="EMBL" id="HJF69819.1"/>
    </source>
</evidence>
<reference evidence="1" key="1">
    <citation type="journal article" date="2021" name="PeerJ">
        <title>Extensive microbial diversity within the chicken gut microbiome revealed by metagenomics and culture.</title>
        <authorList>
            <person name="Gilroy R."/>
            <person name="Ravi A."/>
            <person name="Getino M."/>
            <person name="Pursley I."/>
            <person name="Horton D.L."/>
            <person name="Alikhan N.F."/>
            <person name="Baker D."/>
            <person name="Gharbi K."/>
            <person name="Hall N."/>
            <person name="Watson M."/>
            <person name="Adriaenssens E.M."/>
            <person name="Foster-Nyarko E."/>
            <person name="Jarju S."/>
            <person name="Secka A."/>
            <person name="Antonio M."/>
            <person name="Oren A."/>
            <person name="Chaudhuri R.R."/>
            <person name="La Ragione R."/>
            <person name="Hildebrand F."/>
            <person name="Pallen M.J."/>
        </authorList>
    </citation>
    <scope>NUCLEOTIDE SEQUENCE</scope>
    <source>
        <strain evidence="1">6966</strain>
    </source>
</reference>
<sequence>MEYFEYNQGIDYSFDELSMIELPVSCCLQIRDGGTMLQPEIVFQMENLCDRNMYSSLEDRVKWFRGFDPNRSTTEIESEMVSAFLKESFDLKEYKNVGISLRNILSGRYLASEEQENPFSIAPMFTNFSGYIFSEKYPCVDKIINSLLRRESNVTFDLNQIGLSHEDQAILTLGSQSLRELLSNRKSTSFLETITYLKSHYLKNLFLSSLKEEELDIFLREFKEQNAFQRIDIDDFIKEFDRRFSLDIRDVIDKLYHDRQLPRFHIQNIMQWSEGENAVVGFDVWNSSAVEGVISLYARKNDVGSQTEKVGCRVIAGRECSRIYVPIPYKTEEVIIHTNLSANIPQVYSRQFWTRLEPPSPHTEREPLDTSCFLTSAKEYIVDDENAGFRVVEEKSRRLFMHALSSDKETVKYGSSIDFLLKKSPGWVASVFSGAYWNPVRSFHGKTAGKGNSWVEWETELSEAGEYEVFVYQTDLNKRFQFNADLYSYYYTLEQGDLSVVDIVVDVNQRDERKIRTKENDGIENEIVYSMYQEPNDWVPVGTYYLEKGKVKMKLYDRGAFPGQLIFADAVKWVKNEMRIIKY</sequence>
<comment type="caution">
    <text evidence="1">The sequence shown here is derived from an EMBL/GenBank/DDBJ whole genome shotgun (WGS) entry which is preliminary data.</text>
</comment>
<dbReference type="EMBL" id="DYVS01000069">
    <property type="protein sequence ID" value="HJF69819.1"/>
    <property type="molecule type" value="Genomic_DNA"/>
</dbReference>
<reference evidence="1" key="2">
    <citation type="submission" date="2021-09" db="EMBL/GenBank/DDBJ databases">
        <authorList>
            <person name="Gilroy R."/>
        </authorList>
    </citation>
    <scope>NUCLEOTIDE SEQUENCE</scope>
    <source>
        <strain evidence="1">6966</strain>
    </source>
</reference>
<proteinExistence type="predicted"/>
<name>A0A921H3C0_9BACT</name>
<evidence type="ECO:0000313" key="2">
    <source>
        <dbReference type="Proteomes" id="UP000742098"/>
    </source>
</evidence>
<dbReference type="AlphaFoldDB" id="A0A921H3C0"/>